<gene>
    <name evidence="1" type="ORF">LVIROSA_LOCUS38219</name>
</gene>
<evidence type="ECO:0008006" key="3">
    <source>
        <dbReference type="Google" id="ProtNLM"/>
    </source>
</evidence>
<reference evidence="1 2" key="1">
    <citation type="submission" date="2022-01" db="EMBL/GenBank/DDBJ databases">
        <authorList>
            <person name="Xiong W."/>
            <person name="Schranz E."/>
        </authorList>
    </citation>
    <scope>NUCLEOTIDE SEQUENCE [LARGE SCALE GENOMIC DNA]</scope>
</reference>
<proteinExistence type="predicted"/>
<sequence length="164" mass="18923">METLNFNNIRTNRFRRKPTNTHRSKQLLFISLLAIFFVLLFCFSNKYTINSLFLSNPLKNTRFSQCVKPNDVQSLKGQKFLWYAPHSGFNNQLSEFKNVVLMSAILNRALIIPPVLDHHAVVLGSCPKFRKLEHLHTLSPSYLSYSIKTSLVILAKNSYFGQKS</sequence>
<organism evidence="1 2">
    <name type="scientific">Lactuca virosa</name>
    <dbReference type="NCBI Taxonomy" id="75947"/>
    <lineage>
        <taxon>Eukaryota</taxon>
        <taxon>Viridiplantae</taxon>
        <taxon>Streptophyta</taxon>
        <taxon>Embryophyta</taxon>
        <taxon>Tracheophyta</taxon>
        <taxon>Spermatophyta</taxon>
        <taxon>Magnoliopsida</taxon>
        <taxon>eudicotyledons</taxon>
        <taxon>Gunneridae</taxon>
        <taxon>Pentapetalae</taxon>
        <taxon>asterids</taxon>
        <taxon>campanulids</taxon>
        <taxon>Asterales</taxon>
        <taxon>Asteraceae</taxon>
        <taxon>Cichorioideae</taxon>
        <taxon>Cichorieae</taxon>
        <taxon>Lactucinae</taxon>
        <taxon>Lactuca</taxon>
    </lineage>
</organism>
<accession>A0AAU9PSM8</accession>
<dbReference type="PANTHER" id="PTHR36050">
    <property type="entry name" value="O-FUCOSYLTRANSFERASE 30"/>
    <property type="match status" value="1"/>
</dbReference>
<evidence type="ECO:0000313" key="2">
    <source>
        <dbReference type="Proteomes" id="UP001157418"/>
    </source>
</evidence>
<dbReference type="AlphaFoldDB" id="A0AAU9PSM8"/>
<name>A0AAU9PSM8_9ASTR</name>
<dbReference type="Proteomes" id="UP001157418">
    <property type="component" value="Unassembled WGS sequence"/>
</dbReference>
<dbReference type="EMBL" id="CAKMRJ010005745">
    <property type="protein sequence ID" value="CAH1452938.1"/>
    <property type="molecule type" value="Genomic_DNA"/>
</dbReference>
<comment type="caution">
    <text evidence="1">The sequence shown here is derived from an EMBL/GenBank/DDBJ whole genome shotgun (WGS) entry which is preliminary data.</text>
</comment>
<dbReference type="PANTHER" id="PTHR36050:SF1">
    <property type="entry name" value="O-FUCOSYLTRANSFERASE 30"/>
    <property type="match status" value="1"/>
</dbReference>
<evidence type="ECO:0000313" key="1">
    <source>
        <dbReference type="EMBL" id="CAH1452938.1"/>
    </source>
</evidence>
<keyword evidence="2" id="KW-1185">Reference proteome</keyword>
<protein>
    <recommendedName>
        <fullName evidence="3">O-fucosyltransferase family protein</fullName>
    </recommendedName>
</protein>